<evidence type="ECO:0000313" key="4">
    <source>
        <dbReference type="Proteomes" id="UP000095255"/>
    </source>
</evidence>
<sequence length="93" mass="10924">MEPCKMDDRMKSLEKRMEKAEEKLTRINDSVSEIKAINKQYEERFKAMYDILEKLDKNIERITGMIDRAKWWLITGILGPVTLAALFAALKFL</sequence>
<evidence type="ECO:0000313" key="3">
    <source>
        <dbReference type="EMBL" id="OEH86263.1"/>
    </source>
</evidence>
<comment type="caution">
    <text evidence="3">The sequence shown here is derived from an EMBL/GenBank/DDBJ whole genome shotgun (WGS) entry which is preliminary data.</text>
</comment>
<gene>
    <name evidence="3" type="ORF">BHU72_12065</name>
</gene>
<feature type="coiled-coil region" evidence="1">
    <location>
        <begin position="10"/>
        <end position="58"/>
    </location>
</feature>
<keyword evidence="1" id="KW-0175">Coiled coil</keyword>
<dbReference type="InterPro" id="IPR036845">
    <property type="entry name" value="RecG_N_sf"/>
</dbReference>
<proteinExistence type="predicted"/>
<keyword evidence="2" id="KW-1133">Transmembrane helix</keyword>
<accession>A0A1E5L8I9</accession>
<organism evidence="3 4">
    <name type="scientific">Desulfuribacillus stibiiarsenatis</name>
    <dbReference type="NCBI Taxonomy" id="1390249"/>
    <lineage>
        <taxon>Bacteria</taxon>
        <taxon>Bacillati</taxon>
        <taxon>Bacillota</taxon>
        <taxon>Desulfuribacillia</taxon>
        <taxon>Desulfuribacillales</taxon>
        <taxon>Desulfuribacillaceae</taxon>
        <taxon>Desulfuribacillus</taxon>
    </lineage>
</organism>
<dbReference type="AlphaFoldDB" id="A0A1E5L8I9"/>
<evidence type="ECO:0000256" key="2">
    <source>
        <dbReference type="SAM" id="Phobius"/>
    </source>
</evidence>
<dbReference type="Gene3D" id="1.20.5.340">
    <property type="match status" value="1"/>
</dbReference>
<feature type="transmembrane region" description="Helical" evidence="2">
    <location>
        <begin position="71"/>
        <end position="90"/>
    </location>
</feature>
<dbReference type="SUPFAM" id="SSF69008">
    <property type="entry name" value="RecG, N-terminal domain"/>
    <property type="match status" value="1"/>
</dbReference>
<dbReference type="RefSeq" id="WP_069701491.1">
    <property type="nucleotide sequence ID" value="NZ_MJAT01000006.1"/>
</dbReference>
<keyword evidence="2" id="KW-0472">Membrane</keyword>
<reference evidence="3 4" key="1">
    <citation type="submission" date="2016-09" db="EMBL/GenBank/DDBJ databases">
        <title>Desulfuribacillus arsenicus sp. nov., an obligately anaerobic, dissimilatory arsenic- and antimonate-reducing bacterium isolated from anoxic sediments.</title>
        <authorList>
            <person name="Abin C.A."/>
            <person name="Hollibaugh J.T."/>
        </authorList>
    </citation>
    <scope>NUCLEOTIDE SEQUENCE [LARGE SCALE GENOMIC DNA]</scope>
    <source>
        <strain evidence="3 4">MLFW-2</strain>
    </source>
</reference>
<dbReference type="Proteomes" id="UP000095255">
    <property type="component" value="Unassembled WGS sequence"/>
</dbReference>
<dbReference type="STRING" id="1390249.BHU72_12065"/>
<keyword evidence="4" id="KW-1185">Reference proteome</keyword>
<dbReference type="OrthoDB" id="3036017at2"/>
<protein>
    <submittedName>
        <fullName evidence="3">Uncharacterized protein</fullName>
    </submittedName>
</protein>
<name>A0A1E5L8I9_9FIRM</name>
<keyword evidence="2" id="KW-0812">Transmembrane</keyword>
<evidence type="ECO:0000256" key="1">
    <source>
        <dbReference type="SAM" id="Coils"/>
    </source>
</evidence>
<dbReference type="EMBL" id="MJAT01000006">
    <property type="protein sequence ID" value="OEH86263.1"/>
    <property type="molecule type" value="Genomic_DNA"/>
</dbReference>